<organism evidence="1">
    <name type="scientific">Anguilla anguilla</name>
    <name type="common">European freshwater eel</name>
    <name type="synonym">Muraena anguilla</name>
    <dbReference type="NCBI Taxonomy" id="7936"/>
    <lineage>
        <taxon>Eukaryota</taxon>
        <taxon>Metazoa</taxon>
        <taxon>Chordata</taxon>
        <taxon>Craniata</taxon>
        <taxon>Vertebrata</taxon>
        <taxon>Euteleostomi</taxon>
        <taxon>Actinopterygii</taxon>
        <taxon>Neopterygii</taxon>
        <taxon>Teleostei</taxon>
        <taxon>Anguilliformes</taxon>
        <taxon>Anguillidae</taxon>
        <taxon>Anguilla</taxon>
    </lineage>
</organism>
<reference evidence="1" key="2">
    <citation type="journal article" date="2015" name="Fish Shellfish Immunol.">
        <title>Early steps in the European eel (Anguilla anguilla)-Vibrio vulnificus interaction in the gills: Role of the RtxA13 toxin.</title>
        <authorList>
            <person name="Callol A."/>
            <person name="Pajuelo D."/>
            <person name="Ebbesson L."/>
            <person name="Teles M."/>
            <person name="MacKenzie S."/>
            <person name="Amaro C."/>
        </authorList>
    </citation>
    <scope>NUCLEOTIDE SEQUENCE</scope>
</reference>
<name>A0A0E9XZL9_ANGAN</name>
<proteinExistence type="predicted"/>
<accession>A0A0E9XZL9</accession>
<reference evidence="1" key="1">
    <citation type="submission" date="2014-11" db="EMBL/GenBank/DDBJ databases">
        <authorList>
            <person name="Amaro Gonzalez C."/>
        </authorList>
    </citation>
    <scope>NUCLEOTIDE SEQUENCE</scope>
</reference>
<evidence type="ECO:0000313" key="1">
    <source>
        <dbReference type="EMBL" id="JAI07276.1"/>
    </source>
</evidence>
<dbReference type="EMBL" id="GBXM01001302">
    <property type="protein sequence ID" value="JAI07276.1"/>
    <property type="molecule type" value="Transcribed_RNA"/>
</dbReference>
<sequence>MMNLFFSESL</sequence>
<protein>
    <submittedName>
        <fullName evidence="1">Uncharacterized protein</fullName>
    </submittedName>
</protein>